<dbReference type="GO" id="GO:0055085">
    <property type="term" value="P:transmembrane transport"/>
    <property type="evidence" value="ECO:0007669"/>
    <property type="project" value="InterPro"/>
</dbReference>
<keyword evidence="1" id="KW-0732">Signal</keyword>
<dbReference type="EMBL" id="BARV01016918">
    <property type="protein sequence ID" value="GAI31783.1"/>
    <property type="molecule type" value="Genomic_DNA"/>
</dbReference>
<accession>X1MKG8</accession>
<dbReference type="InterPro" id="IPR018389">
    <property type="entry name" value="DctP_fam"/>
</dbReference>
<dbReference type="PROSITE" id="PS51257">
    <property type="entry name" value="PROKAR_LIPOPROTEIN"/>
    <property type="match status" value="1"/>
</dbReference>
<feature type="non-terminal residue" evidence="2">
    <location>
        <position position="209"/>
    </location>
</feature>
<gene>
    <name evidence="2" type="ORF">S06H3_28928</name>
</gene>
<dbReference type="PANTHER" id="PTHR33376:SF5">
    <property type="entry name" value="EXTRACYTOPLASMIC SOLUTE RECEPTOR PROTEIN"/>
    <property type="match status" value="1"/>
</dbReference>
<comment type="caution">
    <text evidence="2">The sequence shown here is derived from an EMBL/GenBank/DDBJ whole genome shotgun (WGS) entry which is preliminary data.</text>
</comment>
<sequence length="209" mass="21852">MKGKLLKLLSAIGLVVVIVALLMAGCAKPAPAPTPTPTTEQEVITWVFQSNVPAGNVWYDLLCSDWAANIETVSGGRFVIEMNPAGAICASGKGVEGADDGIIDIGDICPAFCLDRVPTASLFSCIVGGMAPITLDAWFSQGGGKDLLDRAFSVYPNVLFLDPPTVYPVGEVWAFSTVPISSLSDIDGLKMRCLGDGGEILKKMGASTI</sequence>
<dbReference type="InterPro" id="IPR038404">
    <property type="entry name" value="TRAP_DctP_sf"/>
</dbReference>
<dbReference type="PANTHER" id="PTHR33376">
    <property type="match status" value="1"/>
</dbReference>
<organism evidence="2">
    <name type="scientific">marine sediment metagenome</name>
    <dbReference type="NCBI Taxonomy" id="412755"/>
    <lineage>
        <taxon>unclassified sequences</taxon>
        <taxon>metagenomes</taxon>
        <taxon>ecological metagenomes</taxon>
    </lineage>
</organism>
<dbReference type="Gene3D" id="3.40.190.10">
    <property type="entry name" value="Periplasmic binding protein-like II"/>
    <property type="match status" value="1"/>
</dbReference>
<evidence type="ECO:0000256" key="1">
    <source>
        <dbReference type="ARBA" id="ARBA00022729"/>
    </source>
</evidence>
<proteinExistence type="predicted"/>
<name>X1MKG8_9ZZZZ</name>
<reference evidence="2" key="1">
    <citation type="journal article" date="2014" name="Front. Microbiol.">
        <title>High frequency of phylogenetically diverse reductive dehalogenase-homologous genes in deep subseafloor sedimentary metagenomes.</title>
        <authorList>
            <person name="Kawai M."/>
            <person name="Futagami T."/>
            <person name="Toyoda A."/>
            <person name="Takaki Y."/>
            <person name="Nishi S."/>
            <person name="Hori S."/>
            <person name="Arai W."/>
            <person name="Tsubouchi T."/>
            <person name="Morono Y."/>
            <person name="Uchiyama I."/>
            <person name="Ito T."/>
            <person name="Fujiyama A."/>
            <person name="Inagaki F."/>
            <person name="Takami H."/>
        </authorList>
    </citation>
    <scope>NUCLEOTIDE SEQUENCE</scope>
    <source>
        <strain evidence="2">Expedition CK06-06</strain>
    </source>
</reference>
<protein>
    <submittedName>
        <fullName evidence="2">Uncharacterized protein</fullName>
    </submittedName>
</protein>
<evidence type="ECO:0000313" key="2">
    <source>
        <dbReference type="EMBL" id="GAI31783.1"/>
    </source>
</evidence>
<dbReference type="AlphaFoldDB" id="X1MKG8"/>
<dbReference type="Gene3D" id="3.40.190.170">
    <property type="entry name" value="Bacterial extracellular solute-binding protein, family 7"/>
    <property type="match status" value="1"/>
</dbReference>